<dbReference type="Proteomes" id="UP000027195">
    <property type="component" value="Unassembled WGS sequence"/>
</dbReference>
<organism evidence="2 3">
    <name type="scientific">Botryobasidium botryosum (strain FD-172 SS1)</name>
    <dbReference type="NCBI Taxonomy" id="930990"/>
    <lineage>
        <taxon>Eukaryota</taxon>
        <taxon>Fungi</taxon>
        <taxon>Dikarya</taxon>
        <taxon>Basidiomycota</taxon>
        <taxon>Agaricomycotina</taxon>
        <taxon>Agaricomycetes</taxon>
        <taxon>Cantharellales</taxon>
        <taxon>Botryobasidiaceae</taxon>
        <taxon>Botryobasidium</taxon>
    </lineage>
</organism>
<feature type="region of interest" description="Disordered" evidence="1">
    <location>
        <begin position="110"/>
        <end position="129"/>
    </location>
</feature>
<dbReference type="InParanoid" id="A0A067MXN5"/>
<dbReference type="AlphaFoldDB" id="A0A067MXN5"/>
<dbReference type="HOGENOM" id="CLU_1461078_0_0_1"/>
<keyword evidence="3" id="KW-1185">Reference proteome</keyword>
<name>A0A067MXN5_BOTB1</name>
<proteinExistence type="predicted"/>
<gene>
    <name evidence="2" type="ORF">BOTBODRAFT_26541</name>
</gene>
<evidence type="ECO:0000313" key="3">
    <source>
        <dbReference type="Proteomes" id="UP000027195"/>
    </source>
</evidence>
<accession>A0A067MXN5</accession>
<protein>
    <submittedName>
        <fullName evidence="2">Uncharacterized protein</fullName>
    </submittedName>
</protein>
<sequence length="185" mass="20305">MVGFIYARTGKSPGWECMPRLLEIDPTTHCAAGARKSLDITSIGDACPSKCPRRPLPRGILLITCLADGLADDVNTNIVIGEGRRNRCKRATVVLLSSARVKMVGIVRSSRSRNKNKLGEPSHAQAKLPQKIASRYGAVGAPRAGEFERFRAHGREFPKLRQRAKEMGEPTRAYGRFPSYMGAIN</sequence>
<evidence type="ECO:0000313" key="2">
    <source>
        <dbReference type="EMBL" id="KDQ20523.1"/>
    </source>
</evidence>
<evidence type="ECO:0000256" key="1">
    <source>
        <dbReference type="SAM" id="MobiDB-lite"/>
    </source>
</evidence>
<reference evidence="3" key="1">
    <citation type="journal article" date="2014" name="Proc. Natl. Acad. Sci. U.S.A.">
        <title>Extensive sampling of basidiomycete genomes demonstrates inadequacy of the white-rot/brown-rot paradigm for wood decay fungi.</title>
        <authorList>
            <person name="Riley R."/>
            <person name="Salamov A.A."/>
            <person name="Brown D.W."/>
            <person name="Nagy L.G."/>
            <person name="Floudas D."/>
            <person name="Held B.W."/>
            <person name="Levasseur A."/>
            <person name="Lombard V."/>
            <person name="Morin E."/>
            <person name="Otillar R."/>
            <person name="Lindquist E.A."/>
            <person name="Sun H."/>
            <person name="LaButti K.M."/>
            <person name="Schmutz J."/>
            <person name="Jabbour D."/>
            <person name="Luo H."/>
            <person name="Baker S.E."/>
            <person name="Pisabarro A.G."/>
            <person name="Walton J.D."/>
            <person name="Blanchette R.A."/>
            <person name="Henrissat B."/>
            <person name="Martin F."/>
            <person name="Cullen D."/>
            <person name="Hibbett D.S."/>
            <person name="Grigoriev I.V."/>
        </authorList>
    </citation>
    <scope>NUCLEOTIDE SEQUENCE [LARGE SCALE GENOMIC DNA]</scope>
    <source>
        <strain evidence="3">FD-172 SS1</strain>
    </source>
</reference>
<dbReference type="EMBL" id="KL198017">
    <property type="protein sequence ID" value="KDQ20523.1"/>
    <property type="molecule type" value="Genomic_DNA"/>
</dbReference>